<evidence type="ECO:0000256" key="2">
    <source>
        <dbReference type="ARBA" id="ARBA00022833"/>
    </source>
</evidence>
<dbReference type="EMBL" id="CP003155">
    <property type="protein sequence ID" value="AEV29026.1"/>
    <property type="molecule type" value="Genomic_DNA"/>
</dbReference>
<accession>G8QSR5</accession>
<dbReference type="eggNOG" id="COG1281">
    <property type="taxonomic scope" value="Bacteria"/>
</dbReference>
<evidence type="ECO:0000313" key="6">
    <source>
        <dbReference type="EMBL" id="AEV29026.1"/>
    </source>
</evidence>
<evidence type="ECO:0000256" key="3">
    <source>
        <dbReference type="ARBA" id="ARBA00023157"/>
    </source>
</evidence>
<dbReference type="PIRSF" id="PIRSF005261">
    <property type="entry name" value="Heat_shock_Hsp33"/>
    <property type="match status" value="1"/>
</dbReference>
<dbReference type="GO" id="GO:0051082">
    <property type="term" value="F:unfolded protein binding"/>
    <property type="evidence" value="ECO:0007669"/>
    <property type="project" value="InterPro"/>
</dbReference>
<protein>
    <submittedName>
        <fullName evidence="6">Disulfide bond chaperone</fullName>
    </submittedName>
</protein>
<dbReference type="PANTHER" id="PTHR30111">
    <property type="entry name" value="33 KDA CHAPERONIN"/>
    <property type="match status" value="1"/>
</dbReference>
<dbReference type="GO" id="GO:0044183">
    <property type="term" value="F:protein folding chaperone"/>
    <property type="evidence" value="ECO:0007669"/>
    <property type="project" value="TreeGrafter"/>
</dbReference>
<dbReference type="STRING" id="158190.SpiGrapes_1209"/>
<dbReference type="AlphaFoldDB" id="G8QSR5"/>
<keyword evidence="5" id="KW-0676">Redox-active center</keyword>
<dbReference type="PANTHER" id="PTHR30111:SF1">
    <property type="entry name" value="33 KDA CHAPERONIN"/>
    <property type="match status" value="1"/>
</dbReference>
<keyword evidence="4" id="KW-0143">Chaperone</keyword>
<dbReference type="Proteomes" id="UP000005632">
    <property type="component" value="Chromosome"/>
</dbReference>
<reference evidence="6 7" key="1">
    <citation type="submission" date="2011-11" db="EMBL/GenBank/DDBJ databases">
        <title>Complete sequence of Spirochaeta sp. grapes.</title>
        <authorList>
            <consortium name="US DOE Joint Genome Institute"/>
            <person name="Lucas S."/>
            <person name="Han J."/>
            <person name="Lapidus A."/>
            <person name="Cheng J.-F."/>
            <person name="Goodwin L."/>
            <person name="Pitluck S."/>
            <person name="Peters L."/>
            <person name="Ovchinnikova G."/>
            <person name="Munk A.C."/>
            <person name="Detter J.C."/>
            <person name="Han C."/>
            <person name="Tapia R."/>
            <person name="Land M."/>
            <person name="Hauser L."/>
            <person name="Kyrpides N."/>
            <person name="Ivanova N."/>
            <person name="Pagani I."/>
            <person name="Ritalahtilisa K."/>
            <person name="Loeffler F."/>
            <person name="Woyke T."/>
        </authorList>
    </citation>
    <scope>NUCLEOTIDE SEQUENCE [LARGE SCALE GENOMIC DNA]</scope>
    <source>
        <strain evidence="7">ATCC BAA-1885 / DSM 22778 / Grapes</strain>
    </source>
</reference>
<dbReference type="RefSeq" id="WP_014269875.1">
    <property type="nucleotide sequence ID" value="NC_016633.1"/>
</dbReference>
<evidence type="ECO:0000256" key="1">
    <source>
        <dbReference type="ARBA" id="ARBA00022490"/>
    </source>
</evidence>
<keyword evidence="7" id="KW-1185">Reference proteome</keyword>
<evidence type="ECO:0000256" key="5">
    <source>
        <dbReference type="ARBA" id="ARBA00023284"/>
    </source>
</evidence>
<dbReference type="GO" id="GO:0005737">
    <property type="term" value="C:cytoplasm"/>
    <property type="evidence" value="ECO:0007669"/>
    <property type="project" value="InterPro"/>
</dbReference>
<keyword evidence="3" id="KW-1015">Disulfide bond</keyword>
<evidence type="ECO:0000256" key="4">
    <source>
        <dbReference type="ARBA" id="ARBA00023186"/>
    </source>
</evidence>
<dbReference type="SUPFAM" id="SSF118352">
    <property type="entry name" value="HSP33 redox switch-like"/>
    <property type="match status" value="1"/>
</dbReference>
<proteinExistence type="predicted"/>
<keyword evidence="1" id="KW-0963">Cytoplasm</keyword>
<dbReference type="OrthoDB" id="9776534at2"/>
<dbReference type="GO" id="GO:0042026">
    <property type="term" value="P:protein refolding"/>
    <property type="evidence" value="ECO:0007669"/>
    <property type="project" value="TreeGrafter"/>
</dbReference>
<name>G8QSR5_SPHPG</name>
<dbReference type="Pfam" id="PF01430">
    <property type="entry name" value="HSP33"/>
    <property type="match status" value="1"/>
</dbReference>
<dbReference type="KEGG" id="sgp:SpiGrapes_1209"/>
<organism evidence="6 7">
    <name type="scientific">Sphaerochaeta pleomorpha (strain ATCC BAA-1885 / DSM 22778 / Grapes)</name>
    <dbReference type="NCBI Taxonomy" id="158190"/>
    <lineage>
        <taxon>Bacteria</taxon>
        <taxon>Pseudomonadati</taxon>
        <taxon>Spirochaetota</taxon>
        <taxon>Spirochaetia</taxon>
        <taxon>Spirochaetales</taxon>
        <taxon>Sphaerochaetaceae</taxon>
        <taxon>Sphaerochaeta</taxon>
    </lineage>
</organism>
<dbReference type="HOGENOM" id="CLU_054493_1_0_12"/>
<dbReference type="InterPro" id="IPR016154">
    <property type="entry name" value="Heat_shock_Hsp33_C"/>
</dbReference>
<gene>
    <name evidence="6" type="ordered locus">SpiGrapes_1209</name>
</gene>
<dbReference type="SUPFAM" id="SSF64397">
    <property type="entry name" value="Hsp33 domain"/>
    <property type="match status" value="1"/>
</dbReference>
<sequence>MIKKKIEDKELLDHLASLPEDVREVFLMQNGQIRLTALQATQMLCQMKANHELGVLETYVLGQAYLAAGLLSATVKGNDRVQLNIECGGPIKGVHVEAWACGAVRGYLKQVPIPITKPMEDFNLNELYGPGFLSISKLIEKNKSPFTGQVMMQYGDLAKDLALYYLQSEQTPSLFFLSIQFDKTGSVIGAGALFLQAMPGCDENLLDVLQEKATALPSIGSFLSKGGSIQEYVQKEFSDFSVDHLAHQGLGFSCPCNRENFANYLESLSKKEQQDILTNGPLPLQLVCFNCNTTYEFDKDELEHLFS</sequence>
<dbReference type="Gene3D" id="3.90.1280.10">
    <property type="entry name" value="HSP33 redox switch-like"/>
    <property type="match status" value="1"/>
</dbReference>
<dbReference type="Gene3D" id="3.55.30.10">
    <property type="entry name" value="Hsp33 domain"/>
    <property type="match status" value="1"/>
</dbReference>
<keyword evidence="2" id="KW-0862">Zinc</keyword>
<dbReference type="InterPro" id="IPR016153">
    <property type="entry name" value="Heat_shock_Hsp33_N"/>
</dbReference>
<dbReference type="InterPro" id="IPR000397">
    <property type="entry name" value="Heat_shock_Hsp33"/>
</dbReference>
<evidence type="ECO:0000313" key="7">
    <source>
        <dbReference type="Proteomes" id="UP000005632"/>
    </source>
</evidence>